<protein>
    <submittedName>
        <fullName evidence="6">LysR family transcriptional regulator</fullName>
    </submittedName>
</protein>
<dbReference type="AlphaFoldDB" id="A0A428VXX8"/>
<evidence type="ECO:0000256" key="4">
    <source>
        <dbReference type="ARBA" id="ARBA00023163"/>
    </source>
</evidence>
<dbReference type="InterPro" id="IPR036390">
    <property type="entry name" value="WH_DNA-bd_sf"/>
</dbReference>
<keyword evidence="3" id="KW-0238">DNA-binding</keyword>
<dbReference type="FunFam" id="1.10.10.10:FF:000001">
    <property type="entry name" value="LysR family transcriptional regulator"/>
    <property type="match status" value="1"/>
</dbReference>
<dbReference type="PANTHER" id="PTHR30346">
    <property type="entry name" value="TRANSCRIPTIONAL DUAL REGULATOR HCAR-RELATED"/>
    <property type="match status" value="1"/>
</dbReference>
<dbReference type="InterPro" id="IPR000847">
    <property type="entry name" value="LysR_HTH_N"/>
</dbReference>
<comment type="caution">
    <text evidence="6">The sequence shown here is derived from an EMBL/GenBank/DDBJ whole genome shotgun (WGS) entry which is preliminary data.</text>
</comment>
<dbReference type="GO" id="GO:0003677">
    <property type="term" value="F:DNA binding"/>
    <property type="evidence" value="ECO:0007669"/>
    <property type="project" value="UniProtKB-KW"/>
</dbReference>
<dbReference type="GO" id="GO:0003700">
    <property type="term" value="F:DNA-binding transcription factor activity"/>
    <property type="evidence" value="ECO:0007669"/>
    <property type="project" value="InterPro"/>
</dbReference>
<evidence type="ECO:0000256" key="1">
    <source>
        <dbReference type="ARBA" id="ARBA00009437"/>
    </source>
</evidence>
<comment type="similarity">
    <text evidence="1">Belongs to the LysR transcriptional regulatory family.</text>
</comment>
<evidence type="ECO:0000313" key="6">
    <source>
        <dbReference type="EMBL" id="RSM35720.1"/>
    </source>
</evidence>
<dbReference type="PRINTS" id="PR00039">
    <property type="entry name" value="HTHLYSR"/>
</dbReference>
<dbReference type="PANTHER" id="PTHR30346:SF0">
    <property type="entry name" value="HCA OPERON TRANSCRIPTIONAL ACTIVATOR HCAR"/>
    <property type="match status" value="1"/>
</dbReference>
<name>A0A428VXX8_AMYBA</name>
<keyword evidence="2" id="KW-0805">Transcription regulation</keyword>
<evidence type="ECO:0000256" key="2">
    <source>
        <dbReference type="ARBA" id="ARBA00023015"/>
    </source>
</evidence>
<reference evidence="6 7" key="1">
    <citation type="submission" date="2018-05" db="EMBL/GenBank/DDBJ databases">
        <title>Evolution of GPA BGCs.</title>
        <authorList>
            <person name="Waglechner N."/>
            <person name="Wright G.D."/>
        </authorList>
    </citation>
    <scope>NUCLEOTIDE SEQUENCE [LARGE SCALE GENOMIC DNA]</scope>
    <source>
        <strain evidence="6 7">DSM 5908</strain>
    </source>
</reference>
<dbReference type="InterPro" id="IPR036388">
    <property type="entry name" value="WH-like_DNA-bd_sf"/>
</dbReference>
<dbReference type="Proteomes" id="UP000286716">
    <property type="component" value="Unassembled WGS sequence"/>
</dbReference>
<dbReference type="OrthoDB" id="79118at2"/>
<dbReference type="Gene3D" id="1.10.10.10">
    <property type="entry name" value="Winged helix-like DNA-binding domain superfamily/Winged helix DNA-binding domain"/>
    <property type="match status" value="1"/>
</dbReference>
<dbReference type="RefSeq" id="WP_020639658.1">
    <property type="nucleotide sequence ID" value="NZ_QHHU01000099.1"/>
</dbReference>
<evidence type="ECO:0000256" key="3">
    <source>
        <dbReference type="ARBA" id="ARBA00023125"/>
    </source>
</evidence>
<dbReference type="Pfam" id="PF00126">
    <property type="entry name" value="HTH_1"/>
    <property type="match status" value="1"/>
</dbReference>
<gene>
    <name evidence="6" type="ORF">DMA12_43160</name>
</gene>
<accession>A0A428VXX8</accession>
<feature type="domain" description="HTH lysR-type" evidence="5">
    <location>
        <begin position="1"/>
        <end position="59"/>
    </location>
</feature>
<proteinExistence type="inferred from homology"/>
<dbReference type="Gene3D" id="3.40.190.10">
    <property type="entry name" value="Periplasmic binding protein-like II"/>
    <property type="match status" value="2"/>
</dbReference>
<organism evidence="6 7">
    <name type="scientific">Amycolatopsis balhimycina DSM 5908</name>
    <dbReference type="NCBI Taxonomy" id="1081091"/>
    <lineage>
        <taxon>Bacteria</taxon>
        <taxon>Bacillati</taxon>
        <taxon>Actinomycetota</taxon>
        <taxon>Actinomycetes</taxon>
        <taxon>Pseudonocardiales</taxon>
        <taxon>Pseudonocardiaceae</taxon>
        <taxon>Amycolatopsis</taxon>
    </lineage>
</organism>
<keyword evidence="4" id="KW-0804">Transcription</keyword>
<dbReference type="SUPFAM" id="SSF46785">
    <property type="entry name" value="Winged helix' DNA-binding domain"/>
    <property type="match status" value="1"/>
</dbReference>
<sequence>MNDLRRLEAFVAVAEELNFGRAADRLGLTQPSLSRAVGALERELAVALFDRTTRRVALTPAGEAMLPDARAAVEAARAAARRARRAGGLVVVSKPDGDLGLLPGILDALGEPAELLFAATGDEAASMLRDGRGDVALVAAPFDRAGLDVEQVATESRVAAQPSGREARTLREVLARPAVTWPGVDARLDAYYRARDPRTRPADPPPERLGPPAKDLAEALRLVELGQAVTFLPVSVARRYPREGVAYREIDGLSDVRLQVAWPATSRSPRVAAFVRTATRTP</sequence>
<dbReference type="SUPFAM" id="SSF53850">
    <property type="entry name" value="Periplasmic binding protein-like II"/>
    <property type="match status" value="1"/>
</dbReference>
<dbReference type="PROSITE" id="PS50931">
    <property type="entry name" value="HTH_LYSR"/>
    <property type="match status" value="1"/>
</dbReference>
<keyword evidence="7" id="KW-1185">Reference proteome</keyword>
<evidence type="ECO:0000313" key="7">
    <source>
        <dbReference type="Proteomes" id="UP000286716"/>
    </source>
</evidence>
<evidence type="ECO:0000259" key="5">
    <source>
        <dbReference type="PROSITE" id="PS50931"/>
    </source>
</evidence>
<dbReference type="EMBL" id="QHHU01000099">
    <property type="protein sequence ID" value="RSM35720.1"/>
    <property type="molecule type" value="Genomic_DNA"/>
</dbReference>
<dbReference type="Pfam" id="PF03466">
    <property type="entry name" value="LysR_substrate"/>
    <property type="match status" value="1"/>
</dbReference>
<dbReference type="GO" id="GO:0032993">
    <property type="term" value="C:protein-DNA complex"/>
    <property type="evidence" value="ECO:0007669"/>
    <property type="project" value="TreeGrafter"/>
</dbReference>
<dbReference type="InterPro" id="IPR005119">
    <property type="entry name" value="LysR_subst-bd"/>
</dbReference>